<evidence type="ECO:0000256" key="3">
    <source>
        <dbReference type="ARBA" id="ARBA00044072"/>
    </source>
</evidence>
<accession>A0A8C5G8M1</accession>
<dbReference type="AlphaFoldDB" id="A0A8C5G8M1"/>
<evidence type="ECO:0000256" key="4">
    <source>
        <dbReference type="ARBA" id="ARBA00044235"/>
    </source>
</evidence>
<organism evidence="5 6">
    <name type="scientific">Gouania willdenowi</name>
    <name type="common">Blunt-snouted clingfish</name>
    <name type="synonym">Lepadogaster willdenowi</name>
    <dbReference type="NCBI Taxonomy" id="441366"/>
    <lineage>
        <taxon>Eukaryota</taxon>
        <taxon>Metazoa</taxon>
        <taxon>Chordata</taxon>
        <taxon>Craniata</taxon>
        <taxon>Vertebrata</taxon>
        <taxon>Euteleostomi</taxon>
        <taxon>Actinopterygii</taxon>
        <taxon>Neopterygii</taxon>
        <taxon>Teleostei</taxon>
        <taxon>Neoteleostei</taxon>
        <taxon>Acanthomorphata</taxon>
        <taxon>Ovalentaria</taxon>
        <taxon>Blenniimorphae</taxon>
        <taxon>Blenniiformes</taxon>
        <taxon>Gobiesocoidei</taxon>
        <taxon>Gobiesocidae</taxon>
        <taxon>Gobiesocinae</taxon>
        <taxon>Gouania</taxon>
    </lineage>
</organism>
<dbReference type="Pfam" id="PF11326">
    <property type="entry name" value="PANTS-like"/>
    <property type="match status" value="1"/>
</dbReference>
<comment type="subcellular location">
    <subcellularLocation>
        <location evidence="2">Synaptic cleft</location>
    </subcellularLocation>
</comment>
<dbReference type="Proteomes" id="UP000694680">
    <property type="component" value="Chromosome 9"/>
</dbReference>
<reference evidence="5" key="1">
    <citation type="submission" date="2020-06" db="EMBL/GenBank/DDBJ databases">
        <authorList>
            <consortium name="Wellcome Sanger Institute Data Sharing"/>
        </authorList>
    </citation>
    <scope>NUCLEOTIDE SEQUENCE [LARGE SCALE GENOMIC DNA]</scope>
</reference>
<evidence type="ECO:0000313" key="5">
    <source>
        <dbReference type="Ensembl" id="ENSGWIP00000022785.1"/>
    </source>
</evidence>
<protein>
    <recommendedName>
        <fullName evidence="3">Synaptic plasticity regulator PANTS</fullName>
    </recommendedName>
    <alternativeName>
        <fullName evidence="4">Plasticity-associated neural transcript short</fullName>
    </alternativeName>
</protein>
<dbReference type="PANTHER" id="PTHR28052">
    <property type="entry name" value="UPF0545 PROTEIN C22ORF39"/>
    <property type="match status" value="1"/>
</dbReference>
<dbReference type="Ensembl" id="ENSGWIT00000024965.1">
    <property type="protein sequence ID" value="ENSGWIP00000022785.1"/>
    <property type="gene ID" value="ENSGWIG00000012187.1"/>
</dbReference>
<proteinExistence type="inferred from homology"/>
<evidence type="ECO:0000256" key="1">
    <source>
        <dbReference type="ARBA" id="ARBA00006412"/>
    </source>
</evidence>
<dbReference type="PANTHER" id="PTHR28052:SF1">
    <property type="entry name" value="UPF0545 PROTEIN C22ORF39"/>
    <property type="match status" value="1"/>
</dbReference>
<reference evidence="5" key="2">
    <citation type="submission" date="2025-08" db="UniProtKB">
        <authorList>
            <consortium name="Ensembl"/>
        </authorList>
    </citation>
    <scope>IDENTIFICATION</scope>
</reference>
<keyword evidence="6" id="KW-1185">Reference proteome</keyword>
<evidence type="ECO:0000256" key="2">
    <source>
        <dbReference type="ARBA" id="ARBA00043942"/>
    </source>
</evidence>
<evidence type="ECO:0000313" key="6">
    <source>
        <dbReference type="Proteomes" id="UP000694680"/>
    </source>
</evidence>
<reference evidence="5" key="3">
    <citation type="submission" date="2025-09" db="UniProtKB">
        <authorList>
            <consortium name="Ensembl"/>
        </authorList>
    </citation>
    <scope>IDENTIFICATION</scope>
</reference>
<dbReference type="GO" id="GO:0043083">
    <property type="term" value="C:synaptic cleft"/>
    <property type="evidence" value="ECO:0007669"/>
    <property type="project" value="UniProtKB-SubCell"/>
</dbReference>
<comment type="similarity">
    <text evidence="1">Belongs to the UPF0545 family.</text>
</comment>
<name>A0A8C5G8M1_GOUWI</name>
<dbReference type="InterPro" id="IPR021475">
    <property type="entry name" value="Pants/Emi1-like"/>
</dbReference>
<sequence>MFSSTHKLNHLQIISDLFTFYFEVLPPRTCDDYWSEFKNCKSLRNRFHHYYAHGTSPSCQQWKDDYQNCSAWEKRKDTGEALQRSERNRVAEQKKFIPVWDLRREPPIDWHLPLKQEGPRDS</sequence>